<dbReference type="PANTHER" id="PTHR34875">
    <property type="entry name" value="UPF0237 PROTEIN MJ1558"/>
    <property type="match status" value="1"/>
</dbReference>
<evidence type="ECO:0000259" key="1">
    <source>
        <dbReference type="PROSITE" id="PS51671"/>
    </source>
</evidence>
<dbReference type="Gene3D" id="3.30.70.260">
    <property type="match status" value="2"/>
</dbReference>
<dbReference type="PROSITE" id="PS51671">
    <property type="entry name" value="ACT"/>
    <property type="match status" value="1"/>
</dbReference>
<dbReference type="CDD" id="cd04869">
    <property type="entry name" value="ACT_GcvR_2"/>
    <property type="match status" value="1"/>
</dbReference>
<dbReference type="AlphaFoldDB" id="A0A2A4FSK2"/>
<feature type="domain" description="ACT" evidence="1">
    <location>
        <begin position="92"/>
        <end position="171"/>
    </location>
</feature>
<keyword evidence="3" id="KW-1185">Reference proteome</keyword>
<gene>
    <name evidence="2" type="ORF">COO09_20250</name>
</gene>
<sequence length="175" mass="18282">MNQSVILTVVGSDRPGLTRAIADAVYAAGGNWLESHLSRLGGKYVGSVLVELPADRLGELEAAARAIDAVGLTVAIVPAARDGERGQGQPLGIEIVGQDRPGIVREVTTVLAGLHVNIEDFTTAIEGSAWSGAPLFRGRAKLLLPAGTSTDRVREALEEISGEIMVDFSVQAENA</sequence>
<dbReference type="InterPro" id="IPR045865">
    <property type="entry name" value="ACT-like_dom_sf"/>
</dbReference>
<dbReference type="PIRSF" id="PIRSF028103">
    <property type="entry name" value="GcvR"/>
    <property type="match status" value="1"/>
</dbReference>
<dbReference type="GO" id="GO:0006355">
    <property type="term" value="P:regulation of DNA-templated transcription"/>
    <property type="evidence" value="ECO:0007669"/>
    <property type="project" value="InterPro"/>
</dbReference>
<dbReference type="InterPro" id="IPR050990">
    <property type="entry name" value="UPF0237/GcvR_regulator"/>
</dbReference>
<dbReference type="KEGG" id="rdi:CMV14_04755"/>
<proteinExistence type="predicted"/>
<dbReference type="Pfam" id="PF13740">
    <property type="entry name" value="ACT_6"/>
    <property type="match status" value="1"/>
</dbReference>
<dbReference type="PANTHER" id="PTHR34875:SF6">
    <property type="entry name" value="UPF0237 PROTEIN MJ1558"/>
    <property type="match status" value="1"/>
</dbReference>
<evidence type="ECO:0000313" key="2">
    <source>
        <dbReference type="EMBL" id="PCE40428.1"/>
    </source>
</evidence>
<dbReference type="InterPro" id="IPR016867">
    <property type="entry name" value="GcvR"/>
</dbReference>
<accession>A0A2A4FSK2</accession>
<dbReference type="InterPro" id="IPR002912">
    <property type="entry name" value="ACT_dom"/>
</dbReference>
<dbReference type="OrthoDB" id="12860at2"/>
<name>A0A2A4FSK2_9SPHN</name>
<dbReference type="SUPFAM" id="SSF55021">
    <property type="entry name" value="ACT-like"/>
    <property type="match status" value="2"/>
</dbReference>
<comment type="caution">
    <text evidence="2">The sequence shown here is derived from an EMBL/GenBank/DDBJ whole genome shotgun (WGS) entry which is preliminary data.</text>
</comment>
<reference evidence="2 3" key="1">
    <citation type="submission" date="2017-09" db="EMBL/GenBank/DDBJ databases">
        <title>The Catabolism of 3,6-Dichlorosalicylic acid is Initiated by the Cytochrome P450 Monooxygenase DsmABC in Rhizorhabdus dicambivorans Ndbn-20.</title>
        <authorList>
            <person name="Na L."/>
        </authorList>
    </citation>
    <scope>NUCLEOTIDE SEQUENCE [LARGE SCALE GENOMIC DNA]</scope>
    <source>
        <strain evidence="2 3">Ndbn-20m</strain>
    </source>
</reference>
<evidence type="ECO:0000313" key="3">
    <source>
        <dbReference type="Proteomes" id="UP000218934"/>
    </source>
</evidence>
<protein>
    <submittedName>
        <fullName evidence="2">Amino acid-binding protein</fullName>
    </submittedName>
</protein>
<dbReference type="Proteomes" id="UP000218934">
    <property type="component" value="Unassembled WGS sequence"/>
</dbReference>
<organism evidence="2 3">
    <name type="scientific">Rhizorhabdus dicambivorans</name>
    <dbReference type="NCBI Taxonomy" id="1850238"/>
    <lineage>
        <taxon>Bacteria</taxon>
        <taxon>Pseudomonadati</taxon>
        <taxon>Pseudomonadota</taxon>
        <taxon>Alphaproteobacteria</taxon>
        <taxon>Sphingomonadales</taxon>
        <taxon>Sphingomonadaceae</taxon>
        <taxon>Rhizorhabdus</taxon>
    </lineage>
</organism>
<dbReference type="EMBL" id="NWUF01000028">
    <property type="protein sequence ID" value="PCE40428.1"/>
    <property type="molecule type" value="Genomic_DNA"/>
</dbReference>
<dbReference type="Pfam" id="PF01842">
    <property type="entry name" value="ACT"/>
    <property type="match status" value="1"/>
</dbReference>
<dbReference type="RefSeq" id="WP_066968656.1">
    <property type="nucleotide sequence ID" value="NZ_CP023449.1"/>
</dbReference>